<name>A0AAE1L0D2_PETCI</name>
<dbReference type="EMBL" id="JAWQEG010000383">
    <property type="protein sequence ID" value="KAK3890858.1"/>
    <property type="molecule type" value="Genomic_DNA"/>
</dbReference>
<comment type="caution">
    <text evidence="1">The sequence shown here is derived from an EMBL/GenBank/DDBJ whole genome shotgun (WGS) entry which is preliminary data.</text>
</comment>
<evidence type="ECO:0000313" key="1">
    <source>
        <dbReference type="EMBL" id="KAK3890858.1"/>
    </source>
</evidence>
<dbReference type="Proteomes" id="UP001286313">
    <property type="component" value="Unassembled WGS sequence"/>
</dbReference>
<gene>
    <name evidence="1" type="ORF">Pcinc_005218</name>
</gene>
<keyword evidence="2" id="KW-1185">Reference proteome</keyword>
<organism evidence="1 2">
    <name type="scientific">Petrolisthes cinctipes</name>
    <name type="common">Flat porcelain crab</name>
    <dbReference type="NCBI Taxonomy" id="88211"/>
    <lineage>
        <taxon>Eukaryota</taxon>
        <taxon>Metazoa</taxon>
        <taxon>Ecdysozoa</taxon>
        <taxon>Arthropoda</taxon>
        <taxon>Crustacea</taxon>
        <taxon>Multicrustacea</taxon>
        <taxon>Malacostraca</taxon>
        <taxon>Eumalacostraca</taxon>
        <taxon>Eucarida</taxon>
        <taxon>Decapoda</taxon>
        <taxon>Pleocyemata</taxon>
        <taxon>Anomura</taxon>
        <taxon>Galatheoidea</taxon>
        <taxon>Porcellanidae</taxon>
        <taxon>Petrolisthes</taxon>
    </lineage>
</organism>
<protein>
    <submittedName>
        <fullName evidence="1">Uncharacterized protein</fullName>
    </submittedName>
</protein>
<dbReference type="AlphaFoldDB" id="A0AAE1L0D2"/>
<accession>A0AAE1L0D2</accession>
<reference evidence="1" key="1">
    <citation type="submission" date="2023-10" db="EMBL/GenBank/DDBJ databases">
        <title>Genome assemblies of two species of porcelain crab, Petrolisthes cinctipes and Petrolisthes manimaculis (Anomura: Porcellanidae).</title>
        <authorList>
            <person name="Angst P."/>
        </authorList>
    </citation>
    <scope>NUCLEOTIDE SEQUENCE</scope>
    <source>
        <strain evidence="1">PB745_01</strain>
        <tissue evidence="1">Gill</tissue>
    </source>
</reference>
<evidence type="ECO:0000313" key="2">
    <source>
        <dbReference type="Proteomes" id="UP001286313"/>
    </source>
</evidence>
<sequence>MEEVVQEAMDVEAEITEVDLEVVLEADLVEDITEEGDVLEGVAASRHQSVILQNTVQSRQKVVNQAPYQFLIGGFPLSP</sequence>
<proteinExistence type="predicted"/>